<dbReference type="Gene3D" id="1.25.10.10">
    <property type="entry name" value="Leucine-rich Repeat Variant"/>
    <property type="match status" value="1"/>
</dbReference>
<comment type="caution">
    <text evidence="1">The sequence shown here is derived from an EMBL/GenBank/DDBJ whole genome shotgun (WGS) entry which is preliminary data.</text>
</comment>
<evidence type="ECO:0000313" key="1">
    <source>
        <dbReference type="EMBL" id="MCY1007082.1"/>
    </source>
</evidence>
<name>A0A9X3EN49_9BACT</name>
<keyword evidence="2" id="KW-1185">Reference proteome</keyword>
<organism evidence="1 2">
    <name type="scientific">Nannocystis pusilla</name>
    <dbReference type="NCBI Taxonomy" id="889268"/>
    <lineage>
        <taxon>Bacteria</taxon>
        <taxon>Pseudomonadati</taxon>
        <taxon>Myxococcota</taxon>
        <taxon>Polyangia</taxon>
        <taxon>Nannocystales</taxon>
        <taxon>Nannocystaceae</taxon>
        <taxon>Nannocystis</taxon>
    </lineage>
</organism>
<dbReference type="AlphaFoldDB" id="A0A9X3EN49"/>
<dbReference type="Proteomes" id="UP001150924">
    <property type="component" value="Unassembled WGS sequence"/>
</dbReference>
<evidence type="ECO:0008006" key="3">
    <source>
        <dbReference type="Google" id="ProtNLM"/>
    </source>
</evidence>
<accession>A0A9X3EN49</accession>
<dbReference type="EMBL" id="JAPNKE010000002">
    <property type="protein sequence ID" value="MCY1007082.1"/>
    <property type="molecule type" value="Genomic_DNA"/>
</dbReference>
<protein>
    <recommendedName>
        <fullName evidence="3">HEAT repeat domain-containing protein</fullName>
    </recommendedName>
</protein>
<dbReference type="InterPro" id="IPR011989">
    <property type="entry name" value="ARM-like"/>
</dbReference>
<gene>
    <name evidence="1" type="ORF">OV079_16255</name>
</gene>
<evidence type="ECO:0000313" key="2">
    <source>
        <dbReference type="Proteomes" id="UP001150924"/>
    </source>
</evidence>
<dbReference type="RefSeq" id="WP_267769621.1">
    <property type="nucleotide sequence ID" value="NZ_JAPNKE010000002.1"/>
</dbReference>
<sequence>MLAHWVRFEAAGAHRIVVGKQLRCAEEPWSADSMRRPAAEIGVQVATTLEVQPPDGAALGAVIDALGRRTLADDDTVWREAEQALATIEDSRVVSHYVRLLQRPGERPFVALKRLCRHATDEALHALGQALAEPAYRTYEVVLGLGADPHPGALALLWSFRRDEAANIRLAVLQGVFQRRPADCIERARMFLADPEPSVREEAKRIVEELQRMV</sequence>
<proteinExistence type="predicted"/>
<reference evidence="1" key="1">
    <citation type="submission" date="2022-11" db="EMBL/GenBank/DDBJ databases">
        <title>Minimal conservation of predation-associated metabolite biosynthetic gene clusters underscores biosynthetic potential of Myxococcota including descriptions for ten novel species: Archangium lansinium sp. nov., Myxococcus landrumus sp. nov., Nannocystis bai.</title>
        <authorList>
            <person name="Ahearne A."/>
            <person name="Stevens C."/>
            <person name="Phillips K."/>
        </authorList>
    </citation>
    <scope>NUCLEOTIDE SEQUENCE</scope>
    <source>
        <strain evidence="1">Na p29</strain>
    </source>
</reference>